<feature type="transmembrane region" description="Helical" evidence="5">
    <location>
        <begin position="12"/>
        <end position="30"/>
    </location>
</feature>
<evidence type="ECO:0000256" key="3">
    <source>
        <dbReference type="ARBA" id="ARBA00022989"/>
    </source>
</evidence>
<accession>A0A8S0VH32</accession>
<gene>
    <name evidence="6" type="ORF">OLEA9_A061321</name>
</gene>
<feature type="transmembrane region" description="Helical" evidence="5">
    <location>
        <begin position="81"/>
        <end position="104"/>
    </location>
</feature>
<protein>
    <submittedName>
        <fullName evidence="6">Tetraspanin-19</fullName>
    </submittedName>
</protein>
<organism evidence="6 7">
    <name type="scientific">Olea europaea subsp. europaea</name>
    <dbReference type="NCBI Taxonomy" id="158383"/>
    <lineage>
        <taxon>Eukaryota</taxon>
        <taxon>Viridiplantae</taxon>
        <taxon>Streptophyta</taxon>
        <taxon>Embryophyta</taxon>
        <taxon>Tracheophyta</taxon>
        <taxon>Spermatophyta</taxon>
        <taxon>Magnoliopsida</taxon>
        <taxon>eudicotyledons</taxon>
        <taxon>Gunneridae</taxon>
        <taxon>Pentapetalae</taxon>
        <taxon>asterids</taxon>
        <taxon>lamiids</taxon>
        <taxon>Lamiales</taxon>
        <taxon>Oleaceae</taxon>
        <taxon>Oleeae</taxon>
        <taxon>Olea</taxon>
    </lineage>
</organism>
<sequence length="213" mass="23942">MARIARNCIQSMLKVVNSGIGMVGIAMIIYSLWMLRVWNRHLESDSSAPWFIYTILGIGVILCLITCSGHIAAETTNGCCLWIYMVFIFLLLVLEAAVTADVILNHDWEEDFPDDQTGNFDQLKDFIRQNFDTIKWIGITVVALEALSMLMAIILKALGPHPARYYESDDDDPPERVPLLRNYAPPPPHVAGDQLYGTKNDSSITRINIKASR</sequence>
<keyword evidence="2 5" id="KW-0812">Transmembrane</keyword>
<evidence type="ECO:0000256" key="5">
    <source>
        <dbReference type="SAM" id="Phobius"/>
    </source>
</evidence>
<evidence type="ECO:0000313" key="6">
    <source>
        <dbReference type="EMBL" id="CAA3029474.1"/>
    </source>
</evidence>
<evidence type="ECO:0000256" key="1">
    <source>
        <dbReference type="ARBA" id="ARBA00004141"/>
    </source>
</evidence>
<evidence type="ECO:0000256" key="4">
    <source>
        <dbReference type="ARBA" id="ARBA00023136"/>
    </source>
</evidence>
<proteinExistence type="predicted"/>
<reference evidence="6 7" key="1">
    <citation type="submission" date="2019-12" db="EMBL/GenBank/DDBJ databases">
        <authorList>
            <person name="Alioto T."/>
            <person name="Alioto T."/>
            <person name="Gomez Garrido J."/>
        </authorList>
    </citation>
    <scope>NUCLEOTIDE SEQUENCE [LARGE SCALE GENOMIC DNA]</scope>
</reference>
<keyword evidence="7" id="KW-1185">Reference proteome</keyword>
<dbReference type="Pfam" id="PF00335">
    <property type="entry name" value="Tetraspanin"/>
    <property type="match status" value="1"/>
</dbReference>
<dbReference type="AlphaFoldDB" id="A0A8S0VH32"/>
<evidence type="ECO:0000256" key="2">
    <source>
        <dbReference type="ARBA" id="ARBA00022692"/>
    </source>
</evidence>
<comment type="caution">
    <text evidence="6">The sequence shown here is derived from an EMBL/GenBank/DDBJ whole genome shotgun (WGS) entry which is preliminary data.</text>
</comment>
<feature type="transmembrane region" description="Helical" evidence="5">
    <location>
        <begin position="136"/>
        <end position="155"/>
    </location>
</feature>
<dbReference type="EMBL" id="CACTIH010009311">
    <property type="protein sequence ID" value="CAA3029474.1"/>
    <property type="molecule type" value="Genomic_DNA"/>
</dbReference>
<keyword evidence="4 5" id="KW-0472">Membrane</keyword>
<dbReference type="OrthoDB" id="1542002at2759"/>
<dbReference type="InterPro" id="IPR018499">
    <property type="entry name" value="Tetraspanin/Peripherin"/>
</dbReference>
<dbReference type="GO" id="GO:0016020">
    <property type="term" value="C:membrane"/>
    <property type="evidence" value="ECO:0007669"/>
    <property type="project" value="UniProtKB-SubCell"/>
</dbReference>
<comment type="subcellular location">
    <subcellularLocation>
        <location evidence="1">Membrane</location>
        <topology evidence="1">Multi-pass membrane protein</topology>
    </subcellularLocation>
</comment>
<keyword evidence="3 5" id="KW-1133">Transmembrane helix</keyword>
<dbReference type="Gramene" id="OE9A061321T1">
    <property type="protein sequence ID" value="OE9A061321C1"/>
    <property type="gene ID" value="OE9A061321"/>
</dbReference>
<name>A0A8S0VH32_OLEEU</name>
<feature type="transmembrane region" description="Helical" evidence="5">
    <location>
        <begin position="50"/>
        <end position="69"/>
    </location>
</feature>
<dbReference type="Proteomes" id="UP000594638">
    <property type="component" value="Unassembled WGS sequence"/>
</dbReference>
<evidence type="ECO:0000313" key="7">
    <source>
        <dbReference type="Proteomes" id="UP000594638"/>
    </source>
</evidence>